<keyword evidence="6" id="KW-1133">Transmembrane helix</keyword>
<feature type="domain" description="3-dehydroquinate synthase C-terminal" evidence="8">
    <location>
        <begin position="199"/>
        <end position="337"/>
    </location>
</feature>
<dbReference type="RefSeq" id="WP_272143407.1">
    <property type="nucleotide sequence ID" value="NZ_JAQNDM010000002.1"/>
</dbReference>
<keyword evidence="3" id="KW-0547">Nucleotide-binding</keyword>
<evidence type="ECO:0000313" key="10">
    <source>
        <dbReference type="Proteomes" id="UP001221838"/>
    </source>
</evidence>
<evidence type="ECO:0000259" key="7">
    <source>
        <dbReference type="Pfam" id="PF01761"/>
    </source>
</evidence>
<proteinExistence type="predicted"/>
<dbReference type="Pfam" id="PF24621">
    <property type="entry name" value="DHQS_C"/>
    <property type="match status" value="1"/>
</dbReference>
<protein>
    <submittedName>
        <fullName evidence="9">Sedoheptulose 7-phosphate cyclase</fullName>
    </submittedName>
</protein>
<keyword evidence="5" id="KW-0456">Lyase</keyword>
<feature type="transmembrane region" description="Helical" evidence="6">
    <location>
        <begin position="116"/>
        <end position="136"/>
    </location>
</feature>
<dbReference type="CDD" id="cd08199">
    <property type="entry name" value="EEVS"/>
    <property type="match status" value="1"/>
</dbReference>
<accession>A0ABT5DHR7</accession>
<evidence type="ECO:0000256" key="1">
    <source>
        <dbReference type="ARBA" id="ARBA00001911"/>
    </source>
</evidence>
<comment type="cofactor">
    <cofactor evidence="1">
        <name>NAD(+)</name>
        <dbReference type="ChEBI" id="CHEBI:57540"/>
    </cofactor>
</comment>
<keyword evidence="6" id="KW-0472">Membrane</keyword>
<feature type="domain" description="3-dehydroquinate synthase N-terminal" evidence="7">
    <location>
        <begin position="87"/>
        <end position="197"/>
    </location>
</feature>
<gene>
    <name evidence="9" type="ORF">POL68_32365</name>
</gene>
<dbReference type="SUPFAM" id="SSF56796">
    <property type="entry name" value="Dehydroquinate synthase-like"/>
    <property type="match status" value="1"/>
</dbReference>
<dbReference type="PANTHER" id="PTHR43622">
    <property type="entry name" value="3-DEHYDROQUINATE SYNTHASE"/>
    <property type="match status" value="1"/>
</dbReference>
<keyword evidence="4" id="KW-0520">NAD</keyword>
<dbReference type="InterPro" id="IPR050071">
    <property type="entry name" value="Dehydroquinate_synthase"/>
</dbReference>
<dbReference type="InterPro" id="IPR030960">
    <property type="entry name" value="DHQS/DOIS_N"/>
</dbReference>
<sequence length="406" mass="44382">MAHIKVVGGGTSVMGSTLQVSAQADFGYGVHNEEGLFAPGNPLVRGLCGDSRMLVCISPSVDRLHGERIRQYFRTHFAPEQYRFQEVSTSESNKSIENVLRLCEAAKSFWLDRHGLLVAIGGGIVLDVVGFAASIYRRGIRYIKVPTTLVGQVDVAVGVKTGVNLSGSKNLIGTYYPAYATLNDRGFLSTLPARELRCGLAEIIKMGLVCDPEIFTALEEHFLPPVSKHLEHPLPQEAVVGAMVRMIEELQPNLFELNLERLVDFGHTFSMSLETVSGYAHAHGEAVAMDMALSACLSNELGILSEAEFERILTLLDVVGLPVFDESHCSIDAMWQALMEVNVHRGHRINLVIPARIGEGMFLHRLEDVPRDVLARAIRRMSGLSRRHGVEALGSEGDQLGRASGA</sequence>
<evidence type="ECO:0000256" key="2">
    <source>
        <dbReference type="ARBA" id="ARBA00022723"/>
    </source>
</evidence>
<dbReference type="Gene3D" id="3.40.50.1970">
    <property type="match status" value="1"/>
</dbReference>
<name>A0ABT5DHR7_9BACT</name>
<evidence type="ECO:0000313" key="9">
    <source>
        <dbReference type="EMBL" id="MDC0713201.1"/>
    </source>
</evidence>
<evidence type="ECO:0000256" key="6">
    <source>
        <dbReference type="SAM" id="Phobius"/>
    </source>
</evidence>
<dbReference type="InterPro" id="IPR035872">
    <property type="entry name" value="EEVS-like"/>
</dbReference>
<dbReference type="EMBL" id="JAQNDM010000002">
    <property type="protein sequence ID" value="MDC0713201.1"/>
    <property type="molecule type" value="Genomic_DNA"/>
</dbReference>
<dbReference type="Gene3D" id="1.20.1090.10">
    <property type="entry name" value="Dehydroquinate synthase-like - alpha domain"/>
    <property type="match status" value="1"/>
</dbReference>
<keyword evidence="6" id="KW-0812">Transmembrane</keyword>
<reference evidence="9 10" key="1">
    <citation type="submission" date="2022-11" db="EMBL/GenBank/DDBJ databases">
        <title>Minimal conservation of predation-associated metabolite biosynthetic gene clusters underscores biosynthetic potential of Myxococcota including descriptions for ten novel species: Archangium lansinium sp. nov., Myxococcus landrumus sp. nov., Nannocystis bai.</title>
        <authorList>
            <person name="Ahearne A."/>
            <person name="Stevens C."/>
            <person name="Dowd S."/>
        </authorList>
    </citation>
    <scope>NUCLEOTIDE SEQUENCE [LARGE SCALE GENOMIC DNA]</scope>
    <source>
        <strain evidence="9 10">NCWAL01</strain>
    </source>
</reference>
<dbReference type="InterPro" id="IPR056179">
    <property type="entry name" value="DHQS_C"/>
</dbReference>
<evidence type="ECO:0000256" key="5">
    <source>
        <dbReference type="ARBA" id="ARBA00023239"/>
    </source>
</evidence>
<keyword evidence="10" id="KW-1185">Reference proteome</keyword>
<evidence type="ECO:0000256" key="3">
    <source>
        <dbReference type="ARBA" id="ARBA00022741"/>
    </source>
</evidence>
<comment type="caution">
    <text evidence="9">The sequence shown here is derived from an EMBL/GenBank/DDBJ whole genome shotgun (WGS) entry which is preliminary data.</text>
</comment>
<dbReference type="PANTHER" id="PTHR43622:SF3">
    <property type="entry name" value="2-EPI-5-EPI-VALIOLONE SYNTHASE"/>
    <property type="match status" value="1"/>
</dbReference>
<dbReference type="Proteomes" id="UP001221838">
    <property type="component" value="Unassembled WGS sequence"/>
</dbReference>
<dbReference type="Pfam" id="PF01761">
    <property type="entry name" value="DHQ_synthase"/>
    <property type="match status" value="1"/>
</dbReference>
<evidence type="ECO:0000259" key="8">
    <source>
        <dbReference type="Pfam" id="PF24621"/>
    </source>
</evidence>
<organism evidence="9 10">
    <name type="scientific">Stigmatella ashevillensis</name>
    <dbReference type="NCBI Taxonomy" id="2995309"/>
    <lineage>
        <taxon>Bacteria</taxon>
        <taxon>Pseudomonadati</taxon>
        <taxon>Myxococcota</taxon>
        <taxon>Myxococcia</taxon>
        <taxon>Myxococcales</taxon>
        <taxon>Cystobacterineae</taxon>
        <taxon>Archangiaceae</taxon>
        <taxon>Stigmatella</taxon>
    </lineage>
</organism>
<keyword evidence="2" id="KW-0479">Metal-binding</keyword>
<evidence type="ECO:0000256" key="4">
    <source>
        <dbReference type="ARBA" id="ARBA00023027"/>
    </source>
</evidence>